<gene>
    <name evidence="2" type="ORF">IscW_ISCW002667</name>
</gene>
<evidence type="ECO:0000313" key="4">
    <source>
        <dbReference type="Proteomes" id="UP000001555"/>
    </source>
</evidence>
<dbReference type="EnsemblMetazoa" id="ISCW002667-RA">
    <property type="protein sequence ID" value="ISCW002667-PA"/>
    <property type="gene ID" value="ISCW002667"/>
</dbReference>
<sequence>MELNITEDETKRSVNTDKSISVSSESNEDYDNSAEDRTLLARVAFEKKLPKTVGGLSQYGSMCLMAGAIVQDNGRISVECPTPLSNLQTYLDQCTTEQYLNVTAKTATPSFKRFMERNAD</sequence>
<dbReference type="EMBL" id="ABJB010662549">
    <property type="status" value="NOT_ANNOTATED_CDS"/>
    <property type="molecule type" value="Genomic_DNA"/>
</dbReference>
<dbReference type="HOGENOM" id="CLU_2052174_0_0_1"/>
<dbReference type="PaxDb" id="6945-B7PCW3"/>
<proteinExistence type="predicted"/>
<reference evidence="2 4" key="1">
    <citation type="submission" date="2008-03" db="EMBL/GenBank/DDBJ databases">
        <title>Annotation of Ixodes scapularis.</title>
        <authorList>
            <consortium name="Ixodes scapularis Genome Project Consortium"/>
            <person name="Caler E."/>
            <person name="Hannick L.I."/>
            <person name="Bidwell S."/>
            <person name="Joardar V."/>
            <person name="Thiagarajan M."/>
            <person name="Amedeo P."/>
            <person name="Galinsky K.J."/>
            <person name="Schobel S."/>
            <person name="Inman J."/>
            <person name="Hostetler J."/>
            <person name="Miller J."/>
            <person name="Hammond M."/>
            <person name="Megy K."/>
            <person name="Lawson D."/>
            <person name="Kodira C."/>
            <person name="Sutton G."/>
            <person name="Meyer J."/>
            <person name="Hill C.A."/>
            <person name="Birren B."/>
            <person name="Nene V."/>
            <person name="Collins F."/>
            <person name="Alarcon-Chaidez F."/>
            <person name="Wikel S."/>
            <person name="Strausberg R."/>
        </authorList>
    </citation>
    <scope>NUCLEOTIDE SEQUENCE [LARGE SCALE GENOMIC DNA]</scope>
    <source>
        <strain evidence="4">Wikel</strain>
        <strain evidence="2">Wikel colony</strain>
    </source>
</reference>
<evidence type="ECO:0000256" key="1">
    <source>
        <dbReference type="SAM" id="MobiDB-lite"/>
    </source>
</evidence>
<dbReference type="OrthoDB" id="6495182at2759"/>
<evidence type="ECO:0000313" key="3">
    <source>
        <dbReference type="EnsemblMetazoa" id="ISCW002667-PA"/>
    </source>
</evidence>
<feature type="region of interest" description="Disordered" evidence="1">
    <location>
        <begin position="1"/>
        <end position="34"/>
    </location>
</feature>
<dbReference type="VEuPathDB" id="VectorBase:ISCP_009851"/>
<feature type="compositionally biased region" description="Polar residues" evidence="1">
    <location>
        <begin position="16"/>
        <end position="25"/>
    </location>
</feature>
<dbReference type="VEuPathDB" id="VectorBase:ISCW002667"/>
<dbReference type="AlphaFoldDB" id="B7PCW3"/>
<reference evidence="3" key="2">
    <citation type="submission" date="2020-05" db="UniProtKB">
        <authorList>
            <consortium name="EnsemblMetazoa"/>
        </authorList>
    </citation>
    <scope>IDENTIFICATION</scope>
    <source>
        <strain evidence="3">wikel</strain>
    </source>
</reference>
<dbReference type="EMBL" id="ABJB010108506">
    <property type="status" value="NOT_ANNOTATED_CDS"/>
    <property type="molecule type" value="Genomic_DNA"/>
</dbReference>
<protein>
    <submittedName>
        <fullName evidence="2 3">Uncharacterized protein</fullName>
    </submittedName>
</protein>
<dbReference type="EMBL" id="ABJB010834552">
    <property type="status" value="NOT_ANNOTATED_CDS"/>
    <property type="molecule type" value="Genomic_DNA"/>
</dbReference>
<name>B7PCW3_IXOSC</name>
<evidence type="ECO:0000313" key="2">
    <source>
        <dbReference type="EMBL" id="EEC04435.1"/>
    </source>
</evidence>
<organism>
    <name type="scientific">Ixodes scapularis</name>
    <name type="common">Black-legged tick</name>
    <name type="synonym">Deer tick</name>
    <dbReference type="NCBI Taxonomy" id="6945"/>
    <lineage>
        <taxon>Eukaryota</taxon>
        <taxon>Metazoa</taxon>
        <taxon>Ecdysozoa</taxon>
        <taxon>Arthropoda</taxon>
        <taxon>Chelicerata</taxon>
        <taxon>Arachnida</taxon>
        <taxon>Acari</taxon>
        <taxon>Parasitiformes</taxon>
        <taxon>Ixodida</taxon>
        <taxon>Ixodoidea</taxon>
        <taxon>Ixodidae</taxon>
        <taxon>Ixodinae</taxon>
        <taxon>Ixodes</taxon>
    </lineage>
</organism>
<dbReference type="InParanoid" id="B7PCW3"/>
<accession>B7PCW3</accession>
<dbReference type="EMBL" id="DS686481">
    <property type="protein sequence ID" value="EEC04435.1"/>
    <property type="molecule type" value="Genomic_DNA"/>
</dbReference>
<keyword evidence="4" id="KW-1185">Reference proteome</keyword>
<dbReference type="Proteomes" id="UP000001555">
    <property type="component" value="Unassembled WGS sequence"/>
</dbReference>
<dbReference type="EMBL" id="ABJB011078172">
    <property type="status" value="NOT_ANNOTATED_CDS"/>
    <property type="molecule type" value="Genomic_DNA"/>
</dbReference>